<keyword evidence="1" id="KW-0472">Membrane</keyword>
<proteinExistence type="predicted"/>
<dbReference type="Pfam" id="PF13413">
    <property type="entry name" value="HTH_25"/>
    <property type="match status" value="1"/>
</dbReference>
<feature type="transmembrane region" description="Helical" evidence="1">
    <location>
        <begin position="154"/>
        <end position="173"/>
    </location>
</feature>
<feature type="domain" description="Cytoskeleton protein RodZ-like C-terminal" evidence="2">
    <location>
        <begin position="301"/>
        <end position="368"/>
    </location>
</feature>
<gene>
    <name evidence="3" type="ORF">ROG8370_01923</name>
</gene>
<dbReference type="EMBL" id="FWFJ01000016">
    <property type="protein sequence ID" value="SLN45063.1"/>
    <property type="molecule type" value="Genomic_DNA"/>
</dbReference>
<sequence length="414" mass="43728">MIGRRFTRTAEIKDVEARGFDAFELRLGDLMRGERATLGKSLLDVERELRIKATYVAAIENADPTAFDTPGFIPGYVRSYARYLGMDPDQAFKAFCAESGFSIAHGMSAEASSIRKTGTSAVRVTAKSSDPLISPNAPFLPATDTFLSRIEPGAIGSAFVLVALIGAIGYGGWSVLNQVQQVQLAPVENTPIVLADLDPLTSAGSVSDPSATATAEASGVFQPPRDERLSRLYRPKALDVPVMVARDAPISTLNPAEVGTMSPGTPSADRDSGFAVAQLDEVSGVTQNRPQVVADDMPDVRLVAVRAAWVRVRAADGSVIYEGILNAGESYDVPATQEPPTLRVGESGAVYFAVNGEHYGPAGPRGSVTSGLALTPSELQGRYAVADINADQDLMRYVAELQLAPASPALAAQD</sequence>
<evidence type="ECO:0000313" key="4">
    <source>
        <dbReference type="Proteomes" id="UP000194012"/>
    </source>
</evidence>
<evidence type="ECO:0000259" key="2">
    <source>
        <dbReference type="Pfam" id="PF13464"/>
    </source>
</evidence>
<dbReference type="PANTHER" id="PTHR34475">
    <property type="match status" value="1"/>
</dbReference>
<protein>
    <submittedName>
        <fullName evidence="3">Cytoskeletal protein RodZ</fullName>
    </submittedName>
</protein>
<dbReference type="InterPro" id="IPR050400">
    <property type="entry name" value="Bact_Cytoskel_RodZ"/>
</dbReference>
<name>A0A1X6Z9W7_9RHOB</name>
<evidence type="ECO:0000313" key="3">
    <source>
        <dbReference type="EMBL" id="SLN45063.1"/>
    </source>
</evidence>
<dbReference type="Gene3D" id="1.10.260.40">
    <property type="entry name" value="lambda repressor-like DNA-binding domains"/>
    <property type="match status" value="1"/>
</dbReference>
<dbReference type="RefSeq" id="WP_085826856.1">
    <property type="nucleotide sequence ID" value="NZ_FWFJ01000016.1"/>
</dbReference>
<accession>A0A1X6Z9W7</accession>
<keyword evidence="1" id="KW-1133">Transmembrane helix</keyword>
<dbReference type="AlphaFoldDB" id="A0A1X6Z9W7"/>
<dbReference type="InterPro" id="IPR010982">
    <property type="entry name" value="Lambda_DNA-bd_dom_sf"/>
</dbReference>
<dbReference type="PANTHER" id="PTHR34475:SF1">
    <property type="entry name" value="CYTOSKELETON PROTEIN RODZ"/>
    <property type="match status" value="1"/>
</dbReference>
<reference evidence="4" key="1">
    <citation type="submission" date="2017-03" db="EMBL/GenBank/DDBJ databases">
        <authorList>
            <person name="Rodrigo-Torres L."/>
            <person name="Arahal R.D."/>
            <person name="Lucena T."/>
        </authorList>
    </citation>
    <scope>NUCLEOTIDE SEQUENCE [LARGE SCALE GENOMIC DNA]</scope>
    <source>
        <strain evidence="4">CECT 8370</strain>
    </source>
</reference>
<keyword evidence="4" id="KW-1185">Reference proteome</keyword>
<dbReference type="GO" id="GO:0003677">
    <property type="term" value="F:DNA binding"/>
    <property type="evidence" value="ECO:0007669"/>
    <property type="project" value="InterPro"/>
</dbReference>
<dbReference type="Pfam" id="PF13464">
    <property type="entry name" value="RodZ_C"/>
    <property type="match status" value="1"/>
</dbReference>
<dbReference type="Proteomes" id="UP000194012">
    <property type="component" value="Unassembled WGS sequence"/>
</dbReference>
<evidence type="ECO:0000256" key="1">
    <source>
        <dbReference type="SAM" id="Phobius"/>
    </source>
</evidence>
<dbReference type="OrthoDB" id="9790252at2"/>
<dbReference type="InterPro" id="IPR025194">
    <property type="entry name" value="RodZ-like_C"/>
</dbReference>
<organism evidence="3 4">
    <name type="scientific">Roseovarius gaetbuli</name>
    <dbReference type="NCBI Taxonomy" id="1356575"/>
    <lineage>
        <taxon>Bacteria</taxon>
        <taxon>Pseudomonadati</taxon>
        <taxon>Pseudomonadota</taxon>
        <taxon>Alphaproteobacteria</taxon>
        <taxon>Rhodobacterales</taxon>
        <taxon>Roseobacteraceae</taxon>
        <taxon>Roseovarius</taxon>
    </lineage>
</organism>
<keyword evidence="1" id="KW-0812">Transmembrane</keyword>